<dbReference type="SUPFAM" id="SSF103473">
    <property type="entry name" value="MFS general substrate transporter"/>
    <property type="match status" value="1"/>
</dbReference>
<accession>A0A133UPQ5</accession>
<feature type="transmembrane region" description="Helical" evidence="1">
    <location>
        <begin position="64"/>
        <end position="83"/>
    </location>
</feature>
<feature type="transmembrane region" description="Helical" evidence="1">
    <location>
        <begin position="37"/>
        <end position="57"/>
    </location>
</feature>
<keyword evidence="3" id="KW-1185">Reference proteome</keyword>
<proteinExistence type="predicted"/>
<dbReference type="Proteomes" id="UP000070463">
    <property type="component" value="Unassembled WGS sequence"/>
</dbReference>
<evidence type="ECO:0000313" key="2">
    <source>
        <dbReference type="EMBL" id="KXA96159.1"/>
    </source>
</evidence>
<keyword evidence="1" id="KW-1133">Transmembrane helix</keyword>
<reference evidence="2 3" key="1">
    <citation type="journal article" date="2016" name="Sci. Rep.">
        <title>Metabolic traits of an uncultured archaeal lineage -MSBL1- from brine pools of the Red Sea.</title>
        <authorList>
            <person name="Mwirichia R."/>
            <person name="Alam I."/>
            <person name="Rashid M."/>
            <person name="Vinu M."/>
            <person name="Ba-Alawi W."/>
            <person name="Anthony Kamau A."/>
            <person name="Kamanda Ngugi D."/>
            <person name="Goker M."/>
            <person name="Klenk H.P."/>
            <person name="Bajic V."/>
            <person name="Stingl U."/>
        </authorList>
    </citation>
    <scope>NUCLEOTIDE SEQUENCE [LARGE SCALE GENOMIC DNA]</scope>
    <source>
        <strain evidence="2">SCGC-AAA259I09</strain>
    </source>
</reference>
<evidence type="ECO:0008006" key="4">
    <source>
        <dbReference type="Google" id="ProtNLM"/>
    </source>
</evidence>
<dbReference type="AlphaFoldDB" id="A0A133UPQ5"/>
<organism evidence="2 3">
    <name type="scientific">candidate division MSBL1 archaeon SCGC-AAA259I09</name>
    <dbReference type="NCBI Taxonomy" id="1698267"/>
    <lineage>
        <taxon>Archaea</taxon>
        <taxon>Methanobacteriati</taxon>
        <taxon>Methanobacteriota</taxon>
        <taxon>candidate division MSBL1</taxon>
    </lineage>
</organism>
<sequence length="87" mass="9407">MMIFVLMTGFLISGNFPTALALGTEHYPEHSAPINALTLSSSALGLSLFPALIGVIADLYTINMAMLTPIFLMVGVFILAFVMTRRE</sequence>
<protein>
    <recommendedName>
        <fullName evidence="4">Major facilitator superfamily (MFS) profile domain-containing protein</fullName>
    </recommendedName>
</protein>
<gene>
    <name evidence="2" type="ORF">AKJ37_05920</name>
</gene>
<dbReference type="EMBL" id="LHXR01000103">
    <property type="protein sequence ID" value="KXA96159.1"/>
    <property type="molecule type" value="Genomic_DNA"/>
</dbReference>
<keyword evidence="1" id="KW-0812">Transmembrane</keyword>
<keyword evidence="1" id="KW-0472">Membrane</keyword>
<comment type="caution">
    <text evidence="2">The sequence shown here is derived from an EMBL/GenBank/DDBJ whole genome shotgun (WGS) entry which is preliminary data.</text>
</comment>
<evidence type="ECO:0000256" key="1">
    <source>
        <dbReference type="SAM" id="Phobius"/>
    </source>
</evidence>
<name>A0A133UPQ5_9EURY</name>
<dbReference type="InterPro" id="IPR036259">
    <property type="entry name" value="MFS_trans_sf"/>
</dbReference>
<evidence type="ECO:0000313" key="3">
    <source>
        <dbReference type="Proteomes" id="UP000070463"/>
    </source>
</evidence>
<dbReference type="Gene3D" id="1.20.1250.20">
    <property type="entry name" value="MFS general substrate transporter like domains"/>
    <property type="match status" value="1"/>
</dbReference>